<dbReference type="GO" id="GO:0043565">
    <property type="term" value="F:sequence-specific DNA binding"/>
    <property type="evidence" value="ECO:0007669"/>
    <property type="project" value="InterPro"/>
</dbReference>
<dbReference type="Pfam" id="PF02311">
    <property type="entry name" value="AraC_binding"/>
    <property type="match status" value="1"/>
</dbReference>
<dbReference type="InterPro" id="IPR018062">
    <property type="entry name" value="HTH_AraC-typ_CS"/>
</dbReference>
<accession>A0A7K3M770</accession>
<dbReference type="PANTHER" id="PTHR46796">
    <property type="entry name" value="HTH-TYPE TRANSCRIPTIONAL ACTIVATOR RHAS-RELATED"/>
    <property type="match status" value="1"/>
</dbReference>
<dbReference type="InterPro" id="IPR003313">
    <property type="entry name" value="AraC-bd"/>
</dbReference>
<reference evidence="5 6" key="1">
    <citation type="submission" date="2019-11" db="EMBL/GenBank/DDBJ databases">
        <authorList>
            <person name="Li X.-J."/>
            <person name="Feng X.-M."/>
        </authorList>
    </citation>
    <scope>NUCLEOTIDE SEQUENCE [LARGE SCALE GENOMIC DNA]</scope>
    <source>
        <strain evidence="5 6">XMNu-373</strain>
    </source>
</reference>
<sequence length="286" mass="31760">MRQLLWFDRHAQGRPYHAARVHFGPRAPTSGLHGHADFYEFMGVTSGAGEHLRPDGRHLLSAGDIVLVRPRDQHAFAGLSPDGLEFINVAFPATAWRQFLELAGADPSHGWEHQADPVVFSSPEGVAGSAHQAFETALERFYGRPSKLDLVRFWTDVLAVVAQPGDDDSWSAAGRWPVWLTDSCSAMRREENLRGGVARLVDLCNVSPAHLSRTMRVCAGTTPTRFVTGLRLERAASLLATTADSVTSIAHRCGFSSQSYFTRCFRDVYELTPREFRREAQRAFVP</sequence>
<dbReference type="EMBL" id="WLZY01000007">
    <property type="protein sequence ID" value="NDL59173.1"/>
    <property type="molecule type" value="Genomic_DNA"/>
</dbReference>
<dbReference type="SUPFAM" id="SSF46689">
    <property type="entry name" value="Homeodomain-like"/>
    <property type="match status" value="1"/>
</dbReference>
<dbReference type="PANTHER" id="PTHR46796:SF13">
    <property type="entry name" value="HTH-TYPE TRANSCRIPTIONAL ACTIVATOR RHAS"/>
    <property type="match status" value="1"/>
</dbReference>
<dbReference type="SMART" id="SM00342">
    <property type="entry name" value="HTH_ARAC"/>
    <property type="match status" value="1"/>
</dbReference>
<gene>
    <name evidence="5" type="ORF">F7O44_19065</name>
</gene>
<dbReference type="InterPro" id="IPR018060">
    <property type="entry name" value="HTH_AraC"/>
</dbReference>
<proteinExistence type="predicted"/>
<comment type="caution">
    <text evidence="5">The sequence shown here is derived from an EMBL/GenBank/DDBJ whole genome shotgun (WGS) entry which is preliminary data.</text>
</comment>
<dbReference type="AlphaFoldDB" id="A0A7K3M770"/>
<evidence type="ECO:0000256" key="1">
    <source>
        <dbReference type="ARBA" id="ARBA00023015"/>
    </source>
</evidence>
<dbReference type="InterPro" id="IPR014710">
    <property type="entry name" value="RmlC-like_jellyroll"/>
</dbReference>
<dbReference type="Gene3D" id="2.60.120.10">
    <property type="entry name" value="Jelly Rolls"/>
    <property type="match status" value="1"/>
</dbReference>
<organism evidence="5 6">
    <name type="scientific">Phytoactinopolyspora mesophila</name>
    <dbReference type="NCBI Taxonomy" id="2650750"/>
    <lineage>
        <taxon>Bacteria</taxon>
        <taxon>Bacillati</taxon>
        <taxon>Actinomycetota</taxon>
        <taxon>Actinomycetes</taxon>
        <taxon>Jiangellales</taxon>
        <taxon>Jiangellaceae</taxon>
        <taxon>Phytoactinopolyspora</taxon>
    </lineage>
</organism>
<feature type="domain" description="HTH araC/xylS-type" evidence="4">
    <location>
        <begin position="197"/>
        <end position="279"/>
    </location>
</feature>
<protein>
    <submittedName>
        <fullName evidence="5">Helix-turn-helix domain-containing protein</fullName>
    </submittedName>
</protein>
<keyword evidence="1" id="KW-0805">Transcription regulation</keyword>
<dbReference type="PROSITE" id="PS00041">
    <property type="entry name" value="HTH_ARAC_FAMILY_1"/>
    <property type="match status" value="1"/>
</dbReference>
<dbReference type="RefSeq" id="WP_162451893.1">
    <property type="nucleotide sequence ID" value="NZ_WLZY01000007.1"/>
</dbReference>
<dbReference type="PRINTS" id="PR00032">
    <property type="entry name" value="HTHARAC"/>
</dbReference>
<dbReference type="InterPro" id="IPR011051">
    <property type="entry name" value="RmlC_Cupin_sf"/>
</dbReference>
<dbReference type="Proteomes" id="UP000460435">
    <property type="component" value="Unassembled WGS sequence"/>
</dbReference>
<name>A0A7K3M770_9ACTN</name>
<dbReference type="Pfam" id="PF12833">
    <property type="entry name" value="HTH_18"/>
    <property type="match status" value="1"/>
</dbReference>
<evidence type="ECO:0000259" key="4">
    <source>
        <dbReference type="PROSITE" id="PS01124"/>
    </source>
</evidence>
<evidence type="ECO:0000256" key="2">
    <source>
        <dbReference type="ARBA" id="ARBA00023125"/>
    </source>
</evidence>
<evidence type="ECO:0000256" key="3">
    <source>
        <dbReference type="ARBA" id="ARBA00023163"/>
    </source>
</evidence>
<keyword evidence="6" id="KW-1185">Reference proteome</keyword>
<dbReference type="PROSITE" id="PS01124">
    <property type="entry name" value="HTH_ARAC_FAMILY_2"/>
    <property type="match status" value="1"/>
</dbReference>
<evidence type="ECO:0000313" key="6">
    <source>
        <dbReference type="Proteomes" id="UP000460435"/>
    </source>
</evidence>
<dbReference type="InterPro" id="IPR050204">
    <property type="entry name" value="AraC_XylS_family_regulators"/>
</dbReference>
<keyword evidence="2" id="KW-0238">DNA-binding</keyword>
<evidence type="ECO:0000313" key="5">
    <source>
        <dbReference type="EMBL" id="NDL59173.1"/>
    </source>
</evidence>
<dbReference type="GO" id="GO:0003700">
    <property type="term" value="F:DNA-binding transcription factor activity"/>
    <property type="evidence" value="ECO:0007669"/>
    <property type="project" value="InterPro"/>
</dbReference>
<dbReference type="InterPro" id="IPR020449">
    <property type="entry name" value="Tscrpt_reg_AraC-type_HTH"/>
</dbReference>
<dbReference type="InterPro" id="IPR009057">
    <property type="entry name" value="Homeodomain-like_sf"/>
</dbReference>
<dbReference type="Gene3D" id="1.10.10.60">
    <property type="entry name" value="Homeodomain-like"/>
    <property type="match status" value="2"/>
</dbReference>
<dbReference type="SUPFAM" id="SSF51182">
    <property type="entry name" value="RmlC-like cupins"/>
    <property type="match status" value="1"/>
</dbReference>
<keyword evidence="3" id="KW-0804">Transcription</keyword>